<dbReference type="EMBL" id="QFPX01000006">
    <property type="protein sequence ID" value="PZQ55261.1"/>
    <property type="molecule type" value="Genomic_DNA"/>
</dbReference>
<evidence type="ECO:0000256" key="1">
    <source>
        <dbReference type="SAM" id="MobiDB-lite"/>
    </source>
</evidence>
<gene>
    <name evidence="3" type="ORF">DI555_07880</name>
</gene>
<feature type="transmembrane region" description="Helical" evidence="2">
    <location>
        <begin position="297"/>
        <end position="322"/>
    </location>
</feature>
<feature type="compositionally biased region" description="Polar residues" evidence="1">
    <location>
        <begin position="524"/>
        <end position="536"/>
    </location>
</feature>
<reference evidence="3 4" key="1">
    <citation type="submission" date="2017-08" db="EMBL/GenBank/DDBJ databases">
        <title>Infants hospitalized years apart are colonized by the same room-sourced microbial strains.</title>
        <authorList>
            <person name="Brooks B."/>
            <person name="Olm M.R."/>
            <person name="Firek B.A."/>
            <person name="Baker R."/>
            <person name="Thomas B.C."/>
            <person name="Morowitz M.J."/>
            <person name="Banfield J.F."/>
        </authorList>
    </citation>
    <scope>NUCLEOTIDE SEQUENCE [LARGE SCALE GENOMIC DNA]</scope>
    <source>
        <strain evidence="3">S2_005_002_R2_33</strain>
    </source>
</reference>
<keyword evidence="2" id="KW-0812">Transmembrane</keyword>
<feature type="region of interest" description="Disordered" evidence="1">
    <location>
        <begin position="524"/>
        <end position="557"/>
    </location>
</feature>
<comment type="caution">
    <text evidence="3">The sequence shown here is derived from an EMBL/GenBank/DDBJ whole genome shotgun (WGS) entry which is preliminary data.</text>
</comment>
<feature type="transmembrane region" description="Helical" evidence="2">
    <location>
        <begin position="328"/>
        <end position="352"/>
    </location>
</feature>
<protein>
    <submittedName>
        <fullName evidence="3">Uncharacterized protein</fullName>
    </submittedName>
</protein>
<evidence type="ECO:0000313" key="4">
    <source>
        <dbReference type="Proteomes" id="UP000249082"/>
    </source>
</evidence>
<accession>A0A2W5NP37</accession>
<dbReference type="Proteomes" id="UP000249082">
    <property type="component" value="Unassembled WGS sequence"/>
</dbReference>
<proteinExistence type="predicted"/>
<organism evidence="3 4">
    <name type="scientific">Novosphingobium pentaromativorans</name>
    <dbReference type="NCBI Taxonomy" id="205844"/>
    <lineage>
        <taxon>Bacteria</taxon>
        <taxon>Pseudomonadati</taxon>
        <taxon>Pseudomonadota</taxon>
        <taxon>Alphaproteobacteria</taxon>
        <taxon>Sphingomonadales</taxon>
        <taxon>Sphingomonadaceae</taxon>
        <taxon>Novosphingobium</taxon>
    </lineage>
</organism>
<feature type="transmembrane region" description="Helical" evidence="2">
    <location>
        <begin position="268"/>
        <end position="290"/>
    </location>
</feature>
<evidence type="ECO:0000313" key="3">
    <source>
        <dbReference type="EMBL" id="PZQ55261.1"/>
    </source>
</evidence>
<name>A0A2W5NP37_9SPHN</name>
<keyword evidence="2" id="KW-1133">Transmembrane helix</keyword>
<evidence type="ECO:0000256" key="2">
    <source>
        <dbReference type="SAM" id="Phobius"/>
    </source>
</evidence>
<sequence length="950" mass="99768">MALGDVIARLAVNLTMDTAAFEAGADAAEKRLARTASNIDKLGQKMRGVGEKLTLSFTAPFAALVALADDARGLKNASQLAGETFEGFQRGAAAAKTIGVDYEKFGDILKDTREKLGDFAANGGGELADFFENVAPKVGVTIDMFKDLTGSQALQLYYDSLVKANIPQQQMVFYMESIADEGSALIPILRDNGKAMKELGGNAAIISEDDAKSLEDYTTAQTALSNAFLKLKVAIAKTGIVDLVTKMVDKFAGLIDWFAALPPGVQQVGVALGAFALALGPLLVALGTIVSAGSTVFAALASIGASMASTGTATGALTVAWAALRGALAALVAPLGVLAAPIAALTAAFILFREETVAALSKVFRTAVDTLGPKLTALFGNLGTLIDTLLVGFGKMANHPVTKFLGELIGKLIELGGTAVINSIAEAIDFVNALFDVIMKTTAAVKSAINGDWKSAWTLMGSTVADSVKTIIRAIGRLFPPLGLLIEMLERAGLIEKKAPVDPMVKGLQNAKALTAEQMLANLPSESGTSSTTNVNPAIPTKEKKKKTPKAPEMATEADQQRELDRLASEELNAKLALATDADERADISREILAAEKAERIAEVQANDKFTDAQKKAQMAYLERLYGADSSTGEIVVNNSLYAAKLNREIAEEQARQANDMLGRQADTLQSWADIAVSTKERARLEGEALTLQQQIQRNLLEQQIASGDIAKADADRARALLANQQQAERQRFDRSNMSPMERYKFDLQASVANINEAMEGIKVDGIDSLVNGLSGAIAGTQKLGAVFKGVAQSIIADLARIQLQKALVGGLSKVLGLAGGSSINGVSASSFSAGLGSEIQSWAADLKKIPGFATGTNYAPRGLALVGERGPELVNFSGGQRVYNNADTSQLLGGRGAQLQVVPSAYFDVVVREQAARVAVPAASAAGAQARASAGTDLARAQRRRIPGR</sequence>
<dbReference type="AlphaFoldDB" id="A0A2W5NP37"/>
<keyword evidence="2" id="KW-0472">Membrane</keyword>